<evidence type="ECO:0000256" key="1">
    <source>
        <dbReference type="SAM" id="MobiDB-lite"/>
    </source>
</evidence>
<dbReference type="AlphaFoldDB" id="A0A9X0D8U9"/>
<organism evidence="2 3">
    <name type="scientific">Desmophyllum pertusum</name>
    <dbReference type="NCBI Taxonomy" id="174260"/>
    <lineage>
        <taxon>Eukaryota</taxon>
        <taxon>Metazoa</taxon>
        <taxon>Cnidaria</taxon>
        <taxon>Anthozoa</taxon>
        <taxon>Hexacorallia</taxon>
        <taxon>Scleractinia</taxon>
        <taxon>Caryophylliina</taxon>
        <taxon>Caryophylliidae</taxon>
        <taxon>Desmophyllum</taxon>
    </lineage>
</organism>
<gene>
    <name evidence="2" type="primary">BBS12_1</name>
    <name evidence="2" type="ORF">OS493_028847</name>
</gene>
<dbReference type="InterPro" id="IPR027409">
    <property type="entry name" value="GroEL-like_apical_dom_sf"/>
</dbReference>
<proteinExistence type="predicted"/>
<dbReference type="InterPro" id="IPR042984">
    <property type="entry name" value="BBS12"/>
</dbReference>
<evidence type="ECO:0000313" key="2">
    <source>
        <dbReference type="EMBL" id="KAJ7389878.1"/>
    </source>
</evidence>
<sequence length="497" mass="55882">MLETGQARKPDLVNSTPCNRETIPAQSKDSSLFFLQTKDKLKLLERNKQLLTKLGSRLSHGKEEEMKLAIEVINFLFLSSGKTSLEDFEIHLKMIHTELVLGPPGSFSQIIDGLLLESTALYQTATVNRNTVTESQLLVAALVDGDVTSEFRHAGLNKEIQVHRIIENKEDFKASVFNPEKDWYQRVTKTLRNYQIGILVVKGIVQDSVLDYCSSHGIVVLQSVTYPTLQLLSFATDSTIVTYLADLREQDIGRPVTIETWELGWAPSLVRQSKSQFTGMKSCQYVLVKDVKREIADCTDLNSPLQTVLLCSPCKDLLCDMEERFWNSIHRLKNALACGRVLPGAGKIELACIRRLNESAGELVNPQCHATLSQDGYKKAWSFSDLCLLTQEALWKFLNGFKMRRTINMNSRSQKNHAHDHVPNLPARDPAGFSVNSSGDPVGSKLLSRDIESLVWDDYTAKKEAWRRAVGLVRILLQSDMLVETGLGRNDREAVLF</sequence>
<accession>A0A9X0D8U9</accession>
<dbReference type="Gene3D" id="1.10.560.10">
    <property type="entry name" value="GroEL-like equatorial domain"/>
    <property type="match status" value="1"/>
</dbReference>
<feature type="compositionally biased region" description="Basic and acidic residues" evidence="1">
    <location>
        <begin position="1"/>
        <end position="11"/>
    </location>
</feature>
<dbReference type="Proteomes" id="UP001163046">
    <property type="component" value="Unassembled WGS sequence"/>
</dbReference>
<dbReference type="Gene3D" id="3.50.7.10">
    <property type="entry name" value="GroEL"/>
    <property type="match status" value="1"/>
</dbReference>
<comment type="caution">
    <text evidence="2">The sequence shown here is derived from an EMBL/GenBank/DDBJ whole genome shotgun (WGS) entry which is preliminary data.</text>
</comment>
<dbReference type="PANTHER" id="PTHR46883:SF1">
    <property type="entry name" value="BARDET-BIEDL SYNDROME 12 PROTEIN"/>
    <property type="match status" value="1"/>
</dbReference>
<dbReference type="EMBL" id="MU825424">
    <property type="protein sequence ID" value="KAJ7389878.1"/>
    <property type="molecule type" value="Genomic_DNA"/>
</dbReference>
<dbReference type="GO" id="GO:0051131">
    <property type="term" value="P:chaperone-mediated protein complex assembly"/>
    <property type="evidence" value="ECO:0007669"/>
    <property type="project" value="InterPro"/>
</dbReference>
<dbReference type="Pfam" id="PF00118">
    <property type="entry name" value="Cpn60_TCP1"/>
    <property type="match status" value="1"/>
</dbReference>
<reference evidence="2" key="1">
    <citation type="submission" date="2023-01" db="EMBL/GenBank/DDBJ databases">
        <title>Genome assembly of the deep-sea coral Lophelia pertusa.</title>
        <authorList>
            <person name="Herrera S."/>
            <person name="Cordes E."/>
        </authorList>
    </citation>
    <scope>NUCLEOTIDE SEQUENCE</scope>
    <source>
        <strain evidence="2">USNM1676648</strain>
        <tissue evidence="2">Polyp</tissue>
    </source>
</reference>
<dbReference type="InterPro" id="IPR002423">
    <property type="entry name" value="Cpn60/GroEL/TCP-1"/>
</dbReference>
<protein>
    <submittedName>
        <fullName evidence="2">Chaperone-mediated protein complex assembly</fullName>
    </submittedName>
</protein>
<feature type="region of interest" description="Disordered" evidence="1">
    <location>
        <begin position="1"/>
        <end position="23"/>
    </location>
</feature>
<dbReference type="PANTHER" id="PTHR46883">
    <property type="entry name" value="BARDET-BIEDL SYNDROME 12 PROTEIN"/>
    <property type="match status" value="1"/>
</dbReference>
<dbReference type="GO" id="GO:0005524">
    <property type="term" value="F:ATP binding"/>
    <property type="evidence" value="ECO:0007669"/>
    <property type="project" value="InterPro"/>
</dbReference>
<keyword evidence="3" id="KW-1185">Reference proteome</keyword>
<dbReference type="OrthoDB" id="10037098at2759"/>
<dbReference type="InterPro" id="IPR027413">
    <property type="entry name" value="GROEL-like_equatorial_sf"/>
</dbReference>
<dbReference type="GO" id="GO:0045494">
    <property type="term" value="P:photoreceptor cell maintenance"/>
    <property type="evidence" value="ECO:0007669"/>
    <property type="project" value="TreeGrafter"/>
</dbReference>
<feature type="compositionally biased region" description="Polar residues" evidence="1">
    <location>
        <begin position="13"/>
        <end position="23"/>
    </location>
</feature>
<dbReference type="SUPFAM" id="SSF52029">
    <property type="entry name" value="GroEL apical domain-like"/>
    <property type="match status" value="1"/>
</dbReference>
<evidence type="ECO:0000313" key="3">
    <source>
        <dbReference type="Proteomes" id="UP001163046"/>
    </source>
</evidence>
<name>A0A9X0D8U9_9CNID</name>